<keyword evidence="2" id="KW-1185">Reference proteome</keyword>
<proteinExistence type="predicted"/>
<name>A0A9Q1CM36_HOLLE</name>
<sequence>MTPRALASAVQTRKVELDRLWRKIRKELRGLESEKYTGEIDSVLSETEAKYKLYQDKWEELKNLYSENDEYKEDANLTKTTVLESCKFYEDTVEGIRAKVNTLAYETNYETKSLLSNHSSVLTGSAKSRGSNASSVLKAQAIAAARAANESTLYEEIIAQRTLEHKPKRLLRN</sequence>
<dbReference type="AlphaFoldDB" id="A0A9Q1CM36"/>
<dbReference type="Proteomes" id="UP001152320">
    <property type="component" value="Chromosome 1"/>
</dbReference>
<evidence type="ECO:0000313" key="2">
    <source>
        <dbReference type="Proteomes" id="UP001152320"/>
    </source>
</evidence>
<evidence type="ECO:0000313" key="1">
    <source>
        <dbReference type="EMBL" id="KAJ8048122.1"/>
    </source>
</evidence>
<accession>A0A9Q1CM36</accession>
<organism evidence="1 2">
    <name type="scientific">Holothuria leucospilota</name>
    <name type="common">Black long sea cucumber</name>
    <name type="synonym">Mertensiothuria leucospilota</name>
    <dbReference type="NCBI Taxonomy" id="206669"/>
    <lineage>
        <taxon>Eukaryota</taxon>
        <taxon>Metazoa</taxon>
        <taxon>Echinodermata</taxon>
        <taxon>Eleutherozoa</taxon>
        <taxon>Echinozoa</taxon>
        <taxon>Holothuroidea</taxon>
        <taxon>Aspidochirotacea</taxon>
        <taxon>Aspidochirotida</taxon>
        <taxon>Holothuriidae</taxon>
        <taxon>Holothuria</taxon>
    </lineage>
</organism>
<dbReference type="EMBL" id="JAIZAY010000001">
    <property type="protein sequence ID" value="KAJ8048122.1"/>
    <property type="molecule type" value="Genomic_DNA"/>
</dbReference>
<gene>
    <name evidence="1" type="ORF">HOLleu_00297</name>
</gene>
<comment type="caution">
    <text evidence="1">The sequence shown here is derived from an EMBL/GenBank/DDBJ whole genome shotgun (WGS) entry which is preliminary data.</text>
</comment>
<reference evidence="1" key="1">
    <citation type="submission" date="2021-10" db="EMBL/GenBank/DDBJ databases">
        <title>Tropical sea cucumber genome reveals ecological adaptation and Cuvierian tubules defense mechanism.</title>
        <authorList>
            <person name="Chen T."/>
        </authorList>
    </citation>
    <scope>NUCLEOTIDE SEQUENCE</scope>
    <source>
        <strain evidence="1">Nanhai2018</strain>
        <tissue evidence="1">Muscle</tissue>
    </source>
</reference>
<protein>
    <submittedName>
        <fullName evidence="1">Uncharacterized protein</fullName>
    </submittedName>
</protein>